<keyword evidence="1" id="KW-0175">Coiled coil</keyword>
<proteinExistence type="predicted"/>
<feature type="coiled-coil region" evidence="1">
    <location>
        <begin position="9"/>
        <end position="36"/>
    </location>
</feature>
<name>A0A8W8MS09_MAGGI</name>
<sequence>MAIIVVLYNSALPKTKEQLKEKNRKLRKELGTVGSQYRENVWSVIKNLKKRYDEIKYDLMPGYEKLKRLIKSSTSDEVLEGCRVPEHKHSVQNKGGCCCNNNASIDNIYDAVAARYGQSGGTFGLLKNCAELAGYVTIPKMIREVTEMHKAEIADQNEELKHYIQCYDHMFERAHKRLSNLRHEYEKSKQQRPHNRYPRLKEMVKAVIEDKKLMPDGFDEFYDANSL</sequence>
<accession>A0A8W8MS09</accession>
<dbReference type="EnsemblMetazoa" id="G34801.2">
    <property type="protein sequence ID" value="G34801.2:cds"/>
    <property type="gene ID" value="G34801"/>
</dbReference>
<evidence type="ECO:0000313" key="2">
    <source>
        <dbReference type="EnsemblMetazoa" id="G34801.2:cds"/>
    </source>
</evidence>
<dbReference type="Proteomes" id="UP000005408">
    <property type="component" value="Unassembled WGS sequence"/>
</dbReference>
<reference evidence="2" key="1">
    <citation type="submission" date="2022-08" db="UniProtKB">
        <authorList>
            <consortium name="EnsemblMetazoa"/>
        </authorList>
    </citation>
    <scope>IDENTIFICATION</scope>
    <source>
        <strain evidence="2">05x7-T-G4-1.051#20</strain>
    </source>
</reference>
<protein>
    <submittedName>
        <fullName evidence="2">Uncharacterized protein</fullName>
    </submittedName>
</protein>
<organism evidence="2 3">
    <name type="scientific">Magallana gigas</name>
    <name type="common">Pacific oyster</name>
    <name type="synonym">Crassostrea gigas</name>
    <dbReference type="NCBI Taxonomy" id="29159"/>
    <lineage>
        <taxon>Eukaryota</taxon>
        <taxon>Metazoa</taxon>
        <taxon>Spiralia</taxon>
        <taxon>Lophotrochozoa</taxon>
        <taxon>Mollusca</taxon>
        <taxon>Bivalvia</taxon>
        <taxon>Autobranchia</taxon>
        <taxon>Pteriomorphia</taxon>
        <taxon>Ostreida</taxon>
        <taxon>Ostreoidea</taxon>
        <taxon>Ostreidae</taxon>
        <taxon>Magallana</taxon>
    </lineage>
</organism>
<evidence type="ECO:0000313" key="3">
    <source>
        <dbReference type="Proteomes" id="UP000005408"/>
    </source>
</evidence>
<evidence type="ECO:0000256" key="1">
    <source>
        <dbReference type="SAM" id="Coils"/>
    </source>
</evidence>
<dbReference type="AlphaFoldDB" id="A0A8W8MS09"/>
<keyword evidence="3" id="KW-1185">Reference proteome</keyword>